<dbReference type="SUPFAM" id="SSF56601">
    <property type="entry name" value="beta-lactamase/transpeptidase-like"/>
    <property type="match status" value="1"/>
</dbReference>
<dbReference type="Pfam" id="PF00144">
    <property type="entry name" value="Beta-lactamase"/>
    <property type="match status" value="1"/>
</dbReference>
<name>A0A6J6Q2H8_9ZZZZ</name>
<organism evidence="2">
    <name type="scientific">freshwater metagenome</name>
    <dbReference type="NCBI Taxonomy" id="449393"/>
    <lineage>
        <taxon>unclassified sequences</taxon>
        <taxon>metagenomes</taxon>
        <taxon>ecological metagenomes</taxon>
    </lineage>
</organism>
<dbReference type="Gene3D" id="3.40.710.10">
    <property type="entry name" value="DD-peptidase/beta-lactamase superfamily"/>
    <property type="match status" value="1"/>
</dbReference>
<evidence type="ECO:0000313" key="2">
    <source>
        <dbReference type="EMBL" id="CAB4703325.1"/>
    </source>
</evidence>
<reference evidence="2" key="1">
    <citation type="submission" date="2020-05" db="EMBL/GenBank/DDBJ databases">
        <authorList>
            <person name="Chiriac C."/>
            <person name="Salcher M."/>
            <person name="Ghai R."/>
            <person name="Kavagutti S V."/>
        </authorList>
    </citation>
    <scope>NUCLEOTIDE SEQUENCE</scope>
</reference>
<proteinExistence type="predicted"/>
<dbReference type="InterPro" id="IPR012338">
    <property type="entry name" value="Beta-lactam/transpept-like"/>
</dbReference>
<gene>
    <name evidence="2" type="ORF">UFOPK2366_01375</name>
</gene>
<evidence type="ECO:0000259" key="1">
    <source>
        <dbReference type="Pfam" id="PF00144"/>
    </source>
</evidence>
<dbReference type="EMBL" id="CAEZXM010000272">
    <property type="protein sequence ID" value="CAB4703325.1"/>
    <property type="molecule type" value="Genomic_DNA"/>
</dbReference>
<sequence length="168" mass="18076">MHGARPSDEVLLAEYGSPHLVPAVSVGVEALLSLNNKLAHAAGIPGGGGIARASDIAALYQSWLRDPAMTDAIGNIRNNLLNETSKYAAHRTLMFEVAGNDNDEALRWFPAQRPRVFGHHGAGGQLCWADPDSGLSFSFLHDTLDQNPAQEIKRSREINELAAACVRP</sequence>
<dbReference type="InterPro" id="IPR001466">
    <property type="entry name" value="Beta-lactam-related"/>
</dbReference>
<accession>A0A6J6Q2H8</accession>
<protein>
    <submittedName>
        <fullName evidence="2">Unannotated protein</fullName>
    </submittedName>
</protein>
<dbReference type="AlphaFoldDB" id="A0A6J6Q2H8"/>
<feature type="domain" description="Beta-lactamase-related" evidence="1">
    <location>
        <begin position="33"/>
        <end position="151"/>
    </location>
</feature>